<feature type="repeat" description="WD" evidence="9">
    <location>
        <begin position="421"/>
        <end position="462"/>
    </location>
</feature>
<dbReference type="InterPro" id="IPR001680">
    <property type="entry name" value="WD40_rpt"/>
</dbReference>
<evidence type="ECO:0000256" key="6">
    <source>
        <dbReference type="ARBA" id="ARBA00023242"/>
    </source>
</evidence>
<feature type="repeat" description="WD" evidence="9">
    <location>
        <begin position="299"/>
        <end position="333"/>
    </location>
</feature>
<evidence type="ECO:0000256" key="9">
    <source>
        <dbReference type="PROSITE-ProRule" id="PRU00221"/>
    </source>
</evidence>
<evidence type="ECO:0000256" key="1">
    <source>
        <dbReference type="ARBA" id="ARBA00004604"/>
    </source>
</evidence>
<feature type="region of interest" description="Disordered" evidence="10">
    <location>
        <begin position="125"/>
        <end position="173"/>
    </location>
</feature>
<dbReference type="GO" id="GO:0034388">
    <property type="term" value="C:Pwp2p-containing subcomplex of 90S preribosome"/>
    <property type="evidence" value="ECO:0007669"/>
    <property type="project" value="TreeGrafter"/>
</dbReference>
<dbReference type="SUPFAM" id="SSF50978">
    <property type="entry name" value="WD40 repeat-like"/>
    <property type="match status" value="1"/>
</dbReference>
<evidence type="ECO:0000256" key="4">
    <source>
        <dbReference type="ARBA" id="ARBA00022574"/>
    </source>
</evidence>
<accession>A0A397TH23</accession>
<feature type="compositionally biased region" description="Polar residues" evidence="10">
    <location>
        <begin position="93"/>
        <end position="103"/>
    </location>
</feature>
<dbReference type="PANTHER" id="PTHR18359:SF0">
    <property type="entry name" value="U3 SMALL NUCLEOLAR RNA-ASSOCIATED PROTEIN 18 HOMOLOG"/>
    <property type="match status" value="1"/>
</dbReference>
<dbReference type="PROSITE" id="PS50082">
    <property type="entry name" value="WD_REPEATS_2"/>
    <property type="match status" value="2"/>
</dbReference>
<evidence type="ECO:0000256" key="7">
    <source>
        <dbReference type="ARBA" id="ARBA00025767"/>
    </source>
</evidence>
<evidence type="ECO:0000256" key="8">
    <source>
        <dbReference type="ARBA" id="ARBA00074442"/>
    </source>
</evidence>
<keyword evidence="4 9" id="KW-0853">WD repeat</keyword>
<dbReference type="Gene3D" id="2.130.10.10">
    <property type="entry name" value="YVTN repeat-like/Quinoprotein amine dehydrogenase"/>
    <property type="match status" value="1"/>
</dbReference>
<evidence type="ECO:0000256" key="3">
    <source>
        <dbReference type="ARBA" id="ARBA00022553"/>
    </source>
</evidence>
<gene>
    <name evidence="11" type="ORF">C1645_756683</name>
</gene>
<dbReference type="FunFam" id="2.130.10.10:FF:000121">
    <property type="entry name" value="U3 small nucleolar RNA-associated protein 18 homolog"/>
    <property type="match status" value="1"/>
</dbReference>
<evidence type="ECO:0000313" key="12">
    <source>
        <dbReference type="Proteomes" id="UP000265703"/>
    </source>
</evidence>
<dbReference type="SMART" id="SM00320">
    <property type="entry name" value="WD40"/>
    <property type="match status" value="6"/>
</dbReference>
<feature type="compositionally biased region" description="Basic and acidic residues" evidence="10">
    <location>
        <begin position="83"/>
        <end position="92"/>
    </location>
</feature>
<keyword evidence="5" id="KW-0677">Repeat</keyword>
<keyword evidence="3" id="KW-0597">Phosphoprotein</keyword>
<sequence>MPQQKKRVKKLNNTTIIKINANDINNKAKKNDSYNPLDALADKFIDLNELRQKQRGPPPKGVMELELEALVFEDLYKSEIEVNQDAKQRDNASKQMENLSESTNENEDPLYDFDTIPPVPYSIDTLPETHKDNNENTDMEKRVHLTDDDDNKKEAGTKNRKTKSEPILGVDGGWQDSDDENIIVSLKSKNRLKKLRTTEEEDIIPGDQYEMRLRNQFEKLHPTPKWAVVPSKRKKQIENEGMEIFDGDSSDIEKIDVLNEDIDESLESSEISRWKLKANKLEIYRMQDANRTAYSQCAIQSLKFHPNSQVLMTAGMDKTIRLFQVDGKENPKIQSVIFNDLSILKAEFNPNGSEIIASGRRKHFYIYNIEAGNIDRSQIFGLEDKTLENFSISPCGKYIVFIGNHGYLTLVGYQTKQQVANLKMNGSANAAAWSSDGKYLFSVGDDATVYQWDVGARKVVHCFVDEGGYKSKKITVSNNNSYFAIGSHSGIVNIYDESCLTSTNPKPKKSIMNLTTSIHDIKFNHDTQILGISSHSKRDQLKMVHLPSLNVFPNWPNVTNSLGYVQCFDFSPNSGYVAIGNEKGKALLYRLLSYSNA</sequence>
<dbReference type="EMBL" id="QKYT01000055">
    <property type="protein sequence ID" value="RIA95755.1"/>
    <property type="molecule type" value="Genomic_DNA"/>
</dbReference>
<dbReference type="InterPro" id="IPR036322">
    <property type="entry name" value="WD40_repeat_dom_sf"/>
</dbReference>
<evidence type="ECO:0000256" key="2">
    <source>
        <dbReference type="ARBA" id="ARBA00022552"/>
    </source>
</evidence>
<reference evidence="11 12" key="1">
    <citation type="submission" date="2018-06" db="EMBL/GenBank/DDBJ databases">
        <title>Comparative genomics reveals the genomic features of Rhizophagus irregularis, R. cerebriforme, R. diaphanum and Gigaspora rosea, and their symbiotic lifestyle signature.</title>
        <authorList>
            <person name="Morin E."/>
            <person name="San Clemente H."/>
            <person name="Chen E.C.H."/>
            <person name="De La Providencia I."/>
            <person name="Hainaut M."/>
            <person name="Kuo A."/>
            <person name="Kohler A."/>
            <person name="Murat C."/>
            <person name="Tang N."/>
            <person name="Roy S."/>
            <person name="Loubradou J."/>
            <person name="Henrissat B."/>
            <person name="Grigoriev I.V."/>
            <person name="Corradi N."/>
            <person name="Roux C."/>
            <person name="Martin F.M."/>
        </authorList>
    </citation>
    <scope>NUCLEOTIDE SEQUENCE [LARGE SCALE GENOMIC DNA]</scope>
    <source>
        <strain evidence="11 12">DAOM 227022</strain>
    </source>
</reference>
<protein>
    <recommendedName>
        <fullName evidence="8">U3 small nucleolar RNA-associated protein 18 homolog</fullName>
    </recommendedName>
</protein>
<dbReference type="AlphaFoldDB" id="A0A397TH23"/>
<comment type="similarity">
    <text evidence="7">Belongs to the WD repeat UTP18 family.</text>
</comment>
<dbReference type="InterPro" id="IPR015943">
    <property type="entry name" value="WD40/YVTN_repeat-like_dom_sf"/>
</dbReference>
<feature type="region of interest" description="Disordered" evidence="10">
    <location>
        <begin position="83"/>
        <end position="112"/>
    </location>
</feature>
<dbReference type="Proteomes" id="UP000265703">
    <property type="component" value="Unassembled WGS sequence"/>
</dbReference>
<keyword evidence="2" id="KW-0698">rRNA processing</keyword>
<keyword evidence="12" id="KW-1185">Reference proteome</keyword>
<dbReference type="OrthoDB" id="1935146at2759"/>
<evidence type="ECO:0000256" key="10">
    <source>
        <dbReference type="SAM" id="MobiDB-lite"/>
    </source>
</evidence>
<keyword evidence="6" id="KW-0539">Nucleus</keyword>
<organism evidence="11 12">
    <name type="scientific">Glomus cerebriforme</name>
    <dbReference type="NCBI Taxonomy" id="658196"/>
    <lineage>
        <taxon>Eukaryota</taxon>
        <taxon>Fungi</taxon>
        <taxon>Fungi incertae sedis</taxon>
        <taxon>Mucoromycota</taxon>
        <taxon>Glomeromycotina</taxon>
        <taxon>Glomeromycetes</taxon>
        <taxon>Glomerales</taxon>
        <taxon>Glomeraceae</taxon>
        <taxon>Glomus</taxon>
    </lineage>
</organism>
<proteinExistence type="inferred from homology"/>
<name>A0A397TH23_9GLOM</name>
<comment type="caution">
    <text evidence="11">The sequence shown here is derived from an EMBL/GenBank/DDBJ whole genome shotgun (WGS) entry which is preliminary data.</text>
</comment>
<dbReference type="InterPro" id="IPR045161">
    <property type="entry name" value="Utp18"/>
</dbReference>
<dbReference type="GO" id="GO:0006364">
    <property type="term" value="P:rRNA processing"/>
    <property type="evidence" value="ECO:0007669"/>
    <property type="project" value="UniProtKB-KW"/>
</dbReference>
<dbReference type="GO" id="GO:0032040">
    <property type="term" value="C:small-subunit processome"/>
    <property type="evidence" value="ECO:0007669"/>
    <property type="project" value="TreeGrafter"/>
</dbReference>
<dbReference type="STRING" id="658196.A0A397TH23"/>
<feature type="compositionally biased region" description="Basic and acidic residues" evidence="10">
    <location>
        <begin position="127"/>
        <end position="157"/>
    </location>
</feature>
<dbReference type="PANTHER" id="PTHR18359">
    <property type="entry name" value="WD-REPEAT PROTEIN-RELATED"/>
    <property type="match status" value="1"/>
</dbReference>
<evidence type="ECO:0000313" key="11">
    <source>
        <dbReference type="EMBL" id="RIA95755.1"/>
    </source>
</evidence>
<evidence type="ECO:0000256" key="5">
    <source>
        <dbReference type="ARBA" id="ARBA00022737"/>
    </source>
</evidence>
<dbReference type="Pfam" id="PF00400">
    <property type="entry name" value="WD40"/>
    <property type="match status" value="2"/>
</dbReference>
<comment type="subcellular location">
    <subcellularLocation>
        <location evidence="1">Nucleus</location>
        <location evidence="1">Nucleolus</location>
    </subcellularLocation>
</comment>